<protein>
    <recommendedName>
        <fullName evidence="2">DUF4185 domain-containing protein</fullName>
    </recommendedName>
</protein>
<organism evidence="3 4">
    <name type="scientific">Polychaeton citri CBS 116435</name>
    <dbReference type="NCBI Taxonomy" id="1314669"/>
    <lineage>
        <taxon>Eukaryota</taxon>
        <taxon>Fungi</taxon>
        <taxon>Dikarya</taxon>
        <taxon>Ascomycota</taxon>
        <taxon>Pezizomycotina</taxon>
        <taxon>Dothideomycetes</taxon>
        <taxon>Dothideomycetidae</taxon>
        <taxon>Capnodiales</taxon>
        <taxon>Capnodiaceae</taxon>
        <taxon>Polychaeton</taxon>
    </lineage>
</organism>
<feature type="domain" description="DUF4185" evidence="2">
    <location>
        <begin position="237"/>
        <end position="395"/>
    </location>
</feature>
<dbReference type="Proteomes" id="UP000799441">
    <property type="component" value="Unassembled WGS sequence"/>
</dbReference>
<evidence type="ECO:0000256" key="1">
    <source>
        <dbReference type="SAM" id="SignalP"/>
    </source>
</evidence>
<feature type="chain" id="PRO_5040483870" description="DUF4185 domain-containing protein" evidence="1">
    <location>
        <begin position="17"/>
        <end position="402"/>
    </location>
</feature>
<name>A0A9P4Q7N1_9PEZI</name>
<dbReference type="InterPro" id="IPR025442">
    <property type="entry name" value="DUF4185"/>
</dbReference>
<keyword evidence="1" id="KW-0732">Signal</keyword>
<proteinExistence type="predicted"/>
<sequence>MAALLLVTGLAACAVASPVSSPASNMILKRDVRPQVAGTPQVIANVTDPAVTRDSCASVKIGARALWTCRDTEPYYDGSGHLPLITNTAGWTDFSADGSVAITSSSNPVGAGSDGSNPILLMYGGNPTSTPAFYPVLSDECPDSGACSDGSRYAIWPDSPTLITSDSVASSGSATGYTWIAKAHISGLTALDRNPAHTLYKLTYTATGDSNALPSVAVVDENFWAEGEIGYGRYGGLVQDGYAYLYGQTDPDNKGTALARVPVDRVENKSEYRYFVSGAWTDQQPAITDSDAIISNAGAGGQGTFYYSEHFQSYIWIGQGNYNHANFLITTAPAPEGPWIEPYDLYQGANGDNGIAGGYTLTANPALLKDPSENAIYLSWTQQFDGNTYGAYVTPLVYLQFQ</sequence>
<dbReference type="OrthoDB" id="2583188at2759"/>
<evidence type="ECO:0000313" key="4">
    <source>
        <dbReference type="Proteomes" id="UP000799441"/>
    </source>
</evidence>
<gene>
    <name evidence="3" type="ORF">K431DRAFT_284318</name>
</gene>
<dbReference type="AlphaFoldDB" id="A0A9P4Q7N1"/>
<evidence type="ECO:0000259" key="2">
    <source>
        <dbReference type="Pfam" id="PF13810"/>
    </source>
</evidence>
<dbReference type="Pfam" id="PF13810">
    <property type="entry name" value="DUF4185"/>
    <property type="match status" value="1"/>
</dbReference>
<feature type="signal peptide" evidence="1">
    <location>
        <begin position="1"/>
        <end position="16"/>
    </location>
</feature>
<keyword evidence="4" id="KW-1185">Reference proteome</keyword>
<comment type="caution">
    <text evidence="3">The sequence shown here is derived from an EMBL/GenBank/DDBJ whole genome shotgun (WGS) entry which is preliminary data.</text>
</comment>
<evidence type="ECO:0000313" key="3">
    <source>
        <dbReference type="EMBL" id="KAF2722118.1"/>
    </source>
</evidence>
<reference evidence="3" key="1">
    <citation type="journal article" date="2020" name="Stud. Mycol.">
        <title>101 Dothideomycetes genomes: a test case for predicting lifestyles and emergence of pathogens.</title>
        <authorList>
            <person name="Haridas S."/>
            <person name="Albert R."/>
            <person name="Binder M."/>
            <person name="Bloem J."/>
            <person name="Labutti K."/>
            <person name="Salamov A."/>
            <person name="Andreopoulos B."/>
            <person name="Baker S."/>
            <person name="Barry K."/>
            <person name="Bills G."/>
            <person name="Bluhm B."/>
            <person name="Cannon C."/>
            <person name="Castanera R."/>
            <person name="Culley D."/>
            <person name="Daum C."/>
            <person name="Ezra D."/>
            <person name="Gonzalez J."/>
            <person name="Henrissat B."/>
            <person name="Kuo A."/>
            <person name="Liang C."/>
            <person name="Lipzen A."/>
            <person name="Lutzoni F."/>
            <person name="Magnuson J."/>
            <person name="Mondo S."/>
            <person name="Nolan M."/>
            <person name="Ohm R."/>
            <person name="Pangilinan J."/>
            <person name="Park H.-J."/>
            <person name="Ramirez L."/>
            <person name="Alfaro M."/>
            <person name="Sun H."/>
            <person name="Tritt A."/>
            <person name="Yoshinaga Y."/>
            <person name="Zwiers L.-H."/>
            <person name="Turgeon B."/>
            <person name="Goodwin S."/>
            <person name="Spatafora J."/>
            <person name="Crous P."/>
            <person name="Grigoriev I."/>
        </authorList>
    </citation>
    <scope>NUCLEOTIDE SEQUENCE</scope>
    <source>
        <strain evidence="3">CBS 116435</strain>
    </source>
</reference>
<dbReference type="EMBL" id="MU003785">
    <property type="protein sequence ID" value="KAF2722118.1"/>
    <property type="molecule type" value="Genomic_DNA"/>
</dbReference>
<accession>A0A9P4Q7N1</accession>